<protein>
    <submittedName>
        <fullName evidence="8">ATP-binding protein</fullName>
    </submittedName>
</protein>
<evidence type="ECO:0000313" key="9">
    <source>
        <dbReference type="Proteomes" id="UP001059617"/>
    </source>
</evidence>
<evidence type="ECO:0000313" key="8">
    <source>
        <dbReference type="EMBL" id="UWP79682.1"/>
    </source>
</evidence>
<evidence type="ECO:0000256" key="1">
    <source>
        <dbReference type="ARBA" id="ARBA00022679"/>
    </source>
</evidence>
<dbReference type="EMBL" id="CP073720">
    <property type="protein sequence ID" value="UWP79682.1"/>
    <property type="molecule type" value="Genomic_DNA"/>
</dbReference>
<evidence type="ECO:0000256" key="4">
    <source>
        <dbReference type="SAM" id="MobiDB-lite"/>
    </source>
</evidence>
<dbReference type="Pfam" id="PF02518">
    <property type="entry name" value="HATPase_c"/>
    <property type="match status" value="1"/>
</dbReference>
<organism evidence="8 9">
    <name type="scientific">Dactylosporangium fulvum</name>
    <dbReference type="NCBI Taxonomy" id="53359"/>
    <lineage>
        <taxon>Bacteria</taxon>
        <taxon>Bacillati</taxon>
        <taxon>Actinomycetota</taxon>
        <taxon>Actinomycetes</taxon>
        <taxon>Micromonosporales</taxon>
        <taxon>Micromonosporaceae</taxon>
        <taxon>Dactylosporangium</taxon>
    </lineage>
</organism>
<feature type="transmembrane region" description="Helical" evidence="5">
    <location>
        <begin position="193"/>
        <end position="214"/>
    </location>
</feature>
<reference evidence="8" key="1">
    <citation type="submission" date="2021-04" db="EMBL/GenBank/DDBJ databases">
        <authorList>
            <person name="Hartkoorn R.C."/>
            <person name="Beaudoing E."/>
            <person name="Hot D."/>
        </authorList>
    </citation>
    <scope>NUCLEOTIDE SEQUENCE</scope>
    <source>
        <strain evidence="8">NRRL B-16292</strain>
    </source>
</reference>
<keyword evidence="8" id="KW-0547">Nucleotide-binding</keyword>
<feature type="signal peptide" evidence="6">
    <location>
        <begin position="1"/>
        <end position="29"/>
    </location>
</feature>
<proteinExistence type="predicted"/>
<keyword evidence="6" id="KW-0732">Signal</keyword>
<feature type="chain" id="PRO_5045346756" evidence="6">
    <location>
        <begin position="30"/>
        <end position="442"/>
    </location>
</feature>
<keyword evidence="5" id="KW-0812">Transmembrane</keyword>
<dbReference type="CDD" id="cd16917">
    <property type="entry name" value="HATPase_UhpB-NarQ-NarX-like"/>
    <property type="match status" value="1"/>
</dbReference>
<dbReference type="Gene3D" id="3.30.565.10">
    <property type="entry name" value="Histidine kinase-like ATPase, C-terminal domain"/>
    <property type="match status" value="1"/>
</dbReference>
<evidence type="ECO:0000256" key="6">
    <source>
        <dbReference type="SAM" id="SignalP"/>
    </source>
</evidence>
<dbReference type="Proteomes" id="UP001059617">
    <property type="component" value="Chromosome"/>
</dbReference>
<keyword evidence="5" id="KW-1133">Transmembrane helix</keyword>
<dbReference type="PROSITE" id="PS50109">
    <property type="entry name" value="HIS_KIN"/>
    <property type="match status" value="1"/>
</dbReference>
<evidence type="ECO:0000259" key="7">
    <source>
        <dbReference type="PROSITE" id="PS50109"/>
    </source>
</evidence>
<evidence type="ECO:0000256" key="5">
    <source>
        <dbReference type="SAM" id="Phobius"/>
    </source>
</evidence>
<keyword evidence="8" id="KW-0067">ATP-binding</keyword>
<keyword evidence="2" id="KW-0418">Kinase</keyword>
<reference evidence="8" key="2">
    <citation type="submission" date="2022-09" db="EMBL/GenBank/DDBJ databases">
        <title>Biosynthetic gene clusters of Dactylosporangioum fulvum.</title>
        <authorList>
            <person name="Caradec T."/>
        </authorList>
    </citation>
    <scope>NUCLEOTIDE SEQUENCE</scope>
    <source>
        <strain evidence="8">NRRL B-16292</strain>
    </source>
</reference>
<dbReference type="RefSeq" id="WP_259857440.1">
    <property type="nucleotide sequence ID" value="NZ_BAAAST010000001.1"/>
</dbReference>
<dbReference type="InterPro" id="IPR050482">
    <property type="entry name" value="Sensor_HK_TwoCompSys"/>
</dbReference>
<sequence length="442" mass="47120">MRRPPRPPTLRRALLCHVLLAGLVTVVTAAGAATTAWRTSNQQAARTALQVSAAIADAAITSLAAHDFGAPGGYDRADVLDRLQPFLRSGTVYRVKLWIVEGDRARILVSDEARIEGTSRGTDSGPLRSIGSAGQRTFNVPDDVEHRYETTRQDQLLEVFLDFRDEARNVLSLELYVPVGGDAAALQAMTDQLPLLVAGALGIGLATLPLTVAASRRTRRTAERYAVLATLAVTASDRERRELAQRLHDGPIQALSAASVVMSLDTMTLPGVPPADSRTLAHDLVRDSIRQLRTLTDDVVPEPIPAADLAARLPALLRPAVPEPIALDVRVAHHDPGADLNDDHALLVARSARELVRNAVRHGRPARVSVVLDVGDTLRLTVDDNGAGFDPRRGPQPGHVGLTLIAQAVADAGGTLSLRSSPDAGCTATVQLPLPRRPHQGA</sequence>
<accession>A0ABY5VPJ7</accession>
<dbReference type="InterPro" id="IPR005467">
    <property type="entry name" value="His_kinase_dom"/>
</dbReference>
<keyword evidence="3" id="KW-0902">Two-component regulatory system</keyword>
<gene>
    <name evidence="8" type="ORF">Dfulv_31545</name>
</gene>
<dbReference type="GO" id="GO:0005524">
    <property type="term" value="F:ATP binding"/>
    <property type="evidence" value="ECO:0007669"/>
    <property type="project" value="UniProtKB-KW"/>
</dbReference>
<keyword evidence="1" id="KW-0808">Transferase</keyword>
<dbReference type="SMART" id="SM00387">
    <property type="entry name" value="HATPase_c"/>
    <property type="match status" value="1"/>
</dbReference>
<dbReference type="PANTHER" id="PTHR24421">
    <property type="entry name" value="NITRATE/NITRITE SENSOR PROTEIN NARX-RELATED"/>
    <property type="match status" value="1"/>
</dbReference>
<dbReference type="SUPFAM" id="SSF55874">
    <property type="entry name" value="ATPase domain of HSP90 chaperone/DNA topoisomerase II/histidine kinase"/>
    <property type="match status" value="1"/>
</dbReference>
<dbReference type="InterPro" id="IPR036890">
    <property type="entry name" value="HATPase_C_sf"/>
</dbReference>
<keyword evidence="5" id="KW-0472">Membrane</keyword>
<evidence type="ECO:0000256" key="3">
    <source>
        <dbReference type="ARBA" id="ARBA00023012"/>
    </source>
</evidence>
<dbReference type="InterPro" id="IPR003594">
    <property type="entry name" value="HATPase_dom"/>
</dbReference>
<evidence type="ECO:0000256" key="2">
    <source>
        <dbReference type="ARBA" id="ARBA00022777"/>
    </source>
</evidence>
<feature type="domain" description="Histidine kinase" evidence="7">
    <location>
        <begin position="251"/>
        <end position="436"/>
    </location>
</feature>
<name>A0ABY5VPJ7_9ACTN</name>
<keyword evidence="9" id="KW-1185">Reference proteome</keyword>
<feature type="region of interest" description="Disordered" evidence="4">
    <location>
        <begin position="117"/>
        <end position="138"/>
    </location>
</feature>